<feature type="transmembrane region" description="Helical" evidence="6">
    <location>
        <begin position="36"/>
        <end position="57"/>
    </location>
</feature>
<feature type="transmembrane region" description="Helical" evidence="6">
    <location>
        <begin position="290"/>
        <end position="307"/>
    </location>
</feature>
<feature type="transmembrane region" description="Helical" evidence="6">
    <location>
        <begin position="264"/>
        <end position="284"/>
    </location>
</feature>
<dbReference type="InterPro" id="IPR001851">
    <property type="entry name" value="ABC_transp_permease"/>
</dbReference>
<evidence type="ECO:0000256" key="4">
    <source>
        <dbReference type="ARBA" id="ARBA00022989"/>
    </source>
</evidence>
<dbReference type="EMBL" id="QWFX01000005">
    <property type="protein sequence ID" value="RIJ32697.1"/>
    <property type="molecule type" value="Genomic_DNA"/>
</dbReference>
<evidence type="ECO:0000313" key="7">
    <source>
        <dbReference type="EMBL" id="RIJ32697.1"/>
    </source>
</evidence>
<keyword evidence="5 6" id="KW-0472">Membrane</keyword>
<keyword evidence="3 6" id="KW-0812">Transmembrane</keyword>
<feature type="transmembrane region" description="Helical" evidence="6">
    <location>
        <begin position="160"/>
        <end position="182"/>
    </location>
</feature>
<feature type="transmembrane region" description="Helical" evidence="6">
    <location>
        <begin position="87"/>
        <end position="109"/>
    </location>
</feature>
<comment type="subcellular location">
    <subcellularLocation>
        <location evidence="1">Cell membrane</location>
        <topology evidence="1">Multi-pass membrane protein</topology>
    </subcellularLocation>
</comment>
<organism evidence="7 8">
    <name type="scientific">Henriciella mobilis</name>
    <dbReference type="NCBI Taxonomy" id="2305467"/>
    <lineage>
        <taxon>Bacteria</taxon>
        <taxon>Pseudomonadati</taxon>
        <taxon>Pseudomonadota</taxon>
        <taxon>Alphaproteobacteria</taxon>
        <taxon>Hyphomonadales</taxon>
        <taxon>Hyphomonadaceae</taxon>
        <taxon>Henriciella</taxon>
    </lineage>
</organism>
<evidence type="ECO:0000256" key="3">
    <source>
        <dbReference type="ARBA" id="ARBA00022692"/>
    </source>
</evidence>
<feature type="transmembrane region" description="Helical" evidence="6">
    <location>
        <begin position="116"/>
        <end position="134"/>
    </location>
</feature>
<dbReference type="GO" id="GO:0005886">
    <property type="term" value="C:plasma membrane"/>
    <property type="evidence" value="ECO:0007669"/>
    <property type="project" value="UniProtKB-SubCell"/>
</dbReference>
<dbReference type="OrthoDB" id="7284468at2"/>
<dbReference type="RefSeq" id="WP_119374778.1">
    <property type="nucleotide sequence ID" value="NZ_QWFX01000005.1"/>
</dbReference>
<dbReference type="PANTHER" id="PTHR32196:SF63">
    <property type="entry name" value="INNER MEMBRANE ABC TRANSPORTER PERMEASE PROTEIN YJFF"/>
    <property type="match status" value="1"/>
</dbReference>
<name>A0A399RS24_9PROT</name>
<evidence type="ECO:0000256" key="5">
    <source>
        <dbReference type="ARBA" id="ARBA00023136"/>
    </source>
</evidence>
<dbReference type="GO" id="GO:0022857">
    <property type="term" value="F:transmembrane transporter activity"/>
    <property type="evidence" value="ECO:0007669"/>
    <property type="project" value="InterPro"/>
</dbReference>
<dbReference type="NCBIfam" id="NF008630">
    <property type="entry name" value="PRK11618.1"/>
    <property type="match status" value="1"/>
</dbReference>
<reference evidence="7 8" key="1">
    <citation type="submission" date="2018-08" db="EMBL/GenBank/DDBJ databases">
        <title>Henriciella mobilis sp. nov., isolated from seawater.</title>
        <authorList>
            <person name="Cheng H."/>
            <person name="Wu Y.-H."/>
            <person name="Xu X.-W."/>
            <person name="Guo L.-L."/>
        </authorList>
    </citation>
    <scope>NUCLEOTIDE SEQUENCE [LARGE SCALE GENOMIC DNA]</scope>
    <source>
        <strain evidence="7 8">JN25</strain>
    </source>
</reference>
<feature type="transmembrane region" description="Helical" evidence="6">
    <location>
        <begin position="64"/>
        <end position="81"/>
    </location>
</feature>
<sequence length="323" mass="33929">MIPARHAPVLVTAGLFAALFILGALQYDGFGTLRVFLNLFTDNAFLAVTAIGMTFVILSGGIDLSVGAVIAFTGVLTAVLVQAGWPLWLVFPLVLVIGGTFGAGMGCLIHFYRLQPFIVTLAGMFLMRGLAVVVSERSVPIEHSVYDAVNAAGVMLPGRAFISAQAIMLVIVLAGALILAHYRRFGTYVYAMGGNAESARLMAVPVARTTIGIYALSSFLAALAGIMFSFYTSSGYALAAVGLELDAIAAVVIGGTLLTGGYGYVIGTLVGVMLMGLVQTYIAFNGSLNSWWTKIVIGVLVLIFVCLQRIRIPTKAATGSARE</sequence>
<accession>A0A399RS24</accession>
<keyword evidence="2" id="KW-1003">Cell membrane</keyword>
<proteinExistence type="predicted"/>
<evidence type="ECO:0000256" key="6">
    <source>
        <dbReference type="SAM" id="Phobius"/>
    </source>
</evidence>
<evidence type="ECO:0000256" key="1">
    <source>
        <dbReference type="ARBA" id="ARBA00004651"/>
    </source>
</evidence>
<dbReference type="Proteomes" id="UP000266385">
    <property type="component" value="Unassembled WGS sequence"/>
</dbReference>
<gene>
    <name evidence="7" type="primary">yjfF</name>
    <name evidence="7" type="ORF">D1223_02260</name>
</gene>
<dbReference type="AlphaFoldDB" id="A0A399RS24"/>
<keyword evidence="4 6" id="KW-1133">Transmembrane helix</keyword>
<feature type="transmembrane region" description="Helical" evidence="6">
    <location>
        <begin position="211"/>
        <end position="231"/>
    </location>
</feature>
<dbReference type="CDD" id="cd06579">
    <property type="entry name" value="TM_PBP1_transp_AraH_like"/>
    <property type="match status" value="1"/>
</dbReference>
<feature type="transmembrane region" description="Helical" evidence="6">
    <location>
        <begin position="237"/>
        <end position="257"/>
    </location>
</feature>
<evidence type="ECO:0000256" key="2">
    <source>
        <dbReference type="ARBA" id="ARBA00022475"/>
    </source>
</evidence>
<dbReference type="PANTHER" id="PTHR32196">
    <property type="entry name" value="ABC TRANSPORTER PERMEASE PROTEIN YPHD-RELATED-RELATED"/>
    <property type="match status" value="1"/>
</dbReference>
<protein>
    <submittedName>
        <fullName evidence="7">Sugar ABC transporter permease YjfF</fullName>
    </submittedName>
</protein>
<comment type="caution">
    <text evidence="7">The sequence shown here is derived from an EMBL/GenBank/DDBJ whole genome shotgun (WGS) entry which is preliminary data.</text>
</comment>
<evidence type="ECO:0000313" key="8">
    <source>
        <dbReference type="Proteomes" id="UP000266385"/>
    </source>
</evidence>
<dbReference type="Pfam" id="PF02653">
    <property type="entry name" value="BPD_transp_2"/>
    <property type="match status" value="1"/>
</dbReference>
<keyword evidence="8" id="KW-1185">Reference proteome</keyword>